<reference evidence="1" key="1">
    <citation type="journal article" date="2022" name="J Environ Chem Eng">
        <title>Biodegradation of petroleum oil using a constructed nonpathogenic and heavy metal-tolerant bacterial consortium isolated from marine sponges.</title>
        <authorList>
            <person name="Dechsakulwatana C."/>
            <person name="Rungsihiranrut A."/>
            <person name="Muangchinda C."/>
            <person name="Ningthoujam R."/>
            <person name="Klankeo P."/>
            <person name="Pinyakong O."/>
        </authorList>
    </citation>
    <scope>NUCLEOTIDE SEQUENCE</scope>
    <source>
        <strain evidence="1">TL01-2</strain>
    </source>
</reference>
<protein>
    <submittedName>
        <fullName evidence="1">Uncharacterized protein</fullName>
    </submittedName>
</protein>
<reference evidence="1" key="2">
    <citation type="submission" date="2022-12" db="EMBL/GenBank/DDBJ databases">
        <authorList>
            <person name="Dechsakulwatana C."/>
            <person name="Rungsihiranrut A."/>
            <person name="Muangchinda C."/>
            <person name="Ningthoujam R."/>
            <person name="Klankeo P."/>
            <person name="Pinyakong O."/>
        </authorList>
    </citation>
    <scope>NUCLEOTIDE SEQUENCE</scope>
    <source>
        <strain evidence="1">TL01-2</strain>
    </source>
</reference>
<name>A0AAX6NC72_PRIAR</name>
<sequence>MKLLVRVISEQEPTYIAAKWLCDKLGIENEISSYDYDEAVEATGLEDKNIVFDIFKEYVEMIEFLDVI</sequence>
<comment type="caution">
    <text evidence="1">The sequence shown here is derived from an EMBL/GenBank/DDBJ whole genome shotgun (WGS) entry which is preliminary data.</text>
</comment>
<dbReference type="EMBL" id="JAPTGD010000002">
    <property type="protein sequence ID" value="MDU9693409.1"/>
    <property type="molecule type" value="Genomic_DNA"/>
</dbReference>
<proteinExistence type="predicted"/>
<dbReference type="RefSeq" id="WP_316910637.1">
    <property type="nucleotide sequence ID" value="NZ_JAPTGD010000002.1"/>
</dbReference>
<evidence type="ECO:0000313" key="2">
    <source>
        <dbReference type="Proteomes" id="UP001269400"/>
    </source>
</evidence>
<evidence type="ECO:0000313" key="1">
    <source>
        <dbReference type="EMBL" id="MDU9693409.1"/>
    </source>
</evidence>
<gene>
    <name evidence="1" type="ORF">O0Q50_19740</name>
</gene>
<dbReference type="AlphaFoldDB" id="A0AAX6NC72"/>
<accession>A0AAX6NC72</accession>
<dbReference type="Proteomes" id="UP001269400">
    <property type="component" value="Unassembled WGS sequence"/>
</dbReference>
<organism evidence="1 2">
    <name type="scientific">Priestia aryabhattai</name>
    <name type="common">Bacillus aryabhattai</name>
    <dbReference type="NCBI Taxonomy" id="412384"/>
    <lineage>
        <taxon>Bacteria</taxon>
        <taxon>Bacillati</taxon>
        <taxon>Bacillota</taxon>
        <taxon>Bacilli</taxon>
        <taxon>Bacillales</taxon>
        <taxon>Bacillaceae</taxon>
        <taxon>Priestia</taxon>
    </lineage>
</organism>